<evidence type="ECO:0000256" key="1">
    <source>
        <dbReference type="ARBA" id="ARBA00007120"/>
    </source>
</evidence>
<proteinExistence type="inferred from homology"/>
<dbReference type="GO" id="GO:0004860">
    <property type="term" value="F:protein kinase inhibitor activity"/>
    <property type="evidence" value="ECO:0007669"/>
    <property type="project" value="UniProtKB-KW"/>
</dbReference>
<dbReference type="InterPro" id="IPR008914">
    <property type="entry name" value="PEBP"/>
</dbReference>
<dbReference type="Pfam" id="PF01161">
    <property type="entry name" value="PBP"/>
    <property type="match status" value="1"/>
</dbReference>
<dbReference type="InterPro" id="IPR005247">
    <property type="entry name" value="YbhB_YbcL/LppC-like"/>
</dbReference>
<sequence length="183" mass="19180">MQRRLVIVALAAAVGLASGCGDDGDDSSAPAFGASERLTLSSSAFADGGTIPRRHTCDGENISPPLSFSKVPSGTKSLAVLVEDPDAPRGPFTHWVVYDADPSQTRWPAGQVPRDAAQGRNGFTKNGYSGPCPPQGKPHHYVFSGYAVDRALRLPSDASADDLKQALKGHALAYGSLTGRYGR</sequence>
<dbReference type="PROSITE" id="PS51257">
    <property type="entry name" value="PROKAR_LIPOPROTEIN"/>
    <property type="match status" value="1"/>
</dbReference>
<keyword evidence="2" id="KW-0649">Protein kinase inhibitor</keyword>
<evidence type="ECO:0000313" key="3">
    <source>
        <dbReference type="Proteomes" id="UP001165270"/>
    </source>
</evidence>
<accession>A0ABS9X894</accession>
<dbReference type="PANTHER" id="PTHR30289:SF1">
    <property type="entry name" value="PEBP (PHOSPHATIDYLETHANOLAMINE-BINDING PROTEIN) FAMILY PROTEIN"/>
    <property type="match status" value="1"/>
</dbReference>
<name>A0ABS9X894_9ACTN</name>
<keyword evidence="3" id="KW-1185">Reference proteome</keyword>
<dbReference type="PANTHER" id="PTHR30289">
    <property type="entry name" value="UNCHARACTERIZED PROTEIN YBCL-RELATED"/>
    <property type="match status" value="1"/>
</dbReference>
<comment type="caution">
    <text evidence="2">The sequence shown here is derived from an EMBL/GenBank/DDBJ whole genome shotgun (WGS) entry which is preliminary data.</text>
</comment>
<dbReference type="EMBL" id="JALDAX010000001">
    <property type="protein sequence ID" value="MCI3238292.1"/>
    <property type="molecule type" value="Genomic_DNA"/>
</dbReference>
<organism evidence="2 3">
    <name type="scientific">Streptomyces spinosisporus</name>
    <dbReference type="NCBI Taxonomy" id="2927582"/>
    <lineage>
        <taxon>Bacteria</taxon>
        <taxon>Bacillati</taxon>
        <taxon>Actinomycetota</taxon>
        <taxon>Actinomycetes</taxon>
        <taxon>Kitasatosporales</taxon>
        <taxon>Streptomycetaceae</taxon>
        <taxon>Streptomyces</taxon>
    </lineage>
</organism>
<dbReference type="Proteomes" id="UP001165270">
    <property type="component" value="Unassembled WGS sequence"/>
</dbReference>
<comment type="similarity">
    <text evidence="1">Belongs to the UPF0098 family.</text>
</comment>
<dbReference type="Gene3D" id="3.90.280.10">
    <property type="entry name" value="PEBP-like"/>
    <property type="match status" value="1"/>
</dbReference>
<evidence type="ECO:0000313" key="2">
    <source>
        <dbReference type="EMBL" id="MCI3238292.1"/>
    </source>
</evidence>
<protein>
    <submittedName>
        <fullName evidence="2">YbhB/YbcL family Raf kinase inhibitor-like protein</fullName>
    </submittedName>
</protein>
<reference evidence="2" key="1">
    <citation type="submission" date="2022-03" db="EMBL/GenBank/DDBJ databases">
        <title>Streptomyces 7R015 and 7R016 isolated from Barleria lupulina in Thailand.</title>
        <authorList>
            <person name="Kanchanasin P."/>
            <person name="Phongsopitanun W."/>
            <person name="Tanasupawat S."/>
        </authorList>
    </citation>
    <scope>NUCLEOTIDE SEQUENCE</scope>
    <source>
        <strain evidence="2">7R016</strain>
    </source>
</reference>
<dbReference type="NCBIfam" id="TIGR00481">
    <property type="entry name" value="YbhB/YbcL family Raf kinase inhibitor-like protein"/>
    <property type="match status" value="1"/>
</dbReference>
<dbReference type="InterPro" id="IPR036610">
    <property type="entry name" value="PEBP-like_sf"/>
</dbReference>
<gene>
    <name evidence="2" type="ORF">MQN93_01000</name>
</gene>
<dbReference type="RefSeq" id="WP_242707886.1">
    <property type="nucleotide sequence ID" value="NZ_JALDAX010000001.1"/>
</dbReference>
<dbReference type="SUPFAM" id="SSF49777">
    <property type="entry name" value="PEBP-like"/>
    <property type="match status" value="1"/>
</dbReference>
<dbReference type="CDD" id="cd00865">
    <property type="entry name" value="PEBP_bact_arch"/>
    <property type="match status" value="1"/>
</dbReference>